<sequence length="121" mass="13242">MWKPTFSSAGRKERSECPEPKDAQDITKPATSADVGRHVVSELLPSIDGCQVEAPRLYFFSKGAVGRSIEPSADVDHFVEGIVDDAFDVSFGEQLQGQLVDEALKMSSAEVLEIEVSKRSR</sequence>
<protein>
    <submittedName>
        <fullName evidence="2">Uncharacterized protein</fullName>
    </submittedName>
</protein>
<comment type="caution">
    <text evidence="2">The sequence shown here is derived from an EMBL/GenBank/DDBJ whole genome shotgun (WGS) entry which is preliminary data.</text>
</comment>
<feature type="compositionally biased region" description="Basic and acidic residues" evidence="1">
    <location>
        <begin position="10"/>
        <end position="25"/>
    </location>
</feature>
<evidence type="ECO:0000256" key="1">
    <source>
        <dbReference type="SAM" id="MobiDB-lite"/>
    </source>
</evidence>
<evidence type="ECO:0000313" key="2">
    <source>
        <dbReference type="EMBL" id="KAJ1139390.1"/>
    </source>
</evidence>
<evidence type="ECO:0000313" key="3">
    <source>
        <dbReference type="Proteomes" id="UP001066276"/>
    </source>
</evidence>
<accession>A0AAV7QJV1</accession>
<gene>
    <name evidence="2" type="ORF">NDU88_005763</name>
</gene>
<keyword evidence="3" id="KW-1185">Reference proteome</keyword>
<name>A0AAV7QJV1_PLEWA</name>
<dbReference type="Proteomes" id="UP001066276">
    <property type="component" value="Chromosome 6"/>
</dbReference>
<reference evidence="2" key="1">
    <citation type="journal article" date="2022" name="bioRxiv">
        <title>Sequencing and chromosome-scale assembly of the giantPleurodeles waltlgenome.</title>
        <authorList>
            <person name="Brown T."/>
            <person name="Elewa A."/>
            <person name="Iarovenko S."/>
            <person name="Subramanian E."/>
            <person name="Araus A.J."/>
            <person name="Petzold A."/>
            <person name="Susuki M."/>
            <person name="Suzuki K.-i.T."/>
            <person name="Hayashi T."/>
            <person name="Toyoda A."/>
            <person name="Oliveira C."/>
            <person name="Osipova E."/>
            <person name="Leigh N.D."/>
            <person name="Simon A."/>
            <person name="Yun M.H."/>
        </authorList>
    </citation>
    <scope>NUCLEOTIDE SEQUENCE</scope>
    <source>
        <strain evidence="2">20211129_DDA</strain>
        <tissue evidence="2">Liver</tissue>
    </source>
</reference>
<proteinExistence type="predicted"/>
<organism evidence="2 3">
    <name type="scientific">Pleurodeles waltl</name>
    <name type="common">Iberian ribbed newt</name>
    <dbReference type="NCBI Taxonomy" id="8319"/>
    <lineage>
        <taxon>Eukaryota</taxon>
        <taxon>Metazoa</taxon>
        <taxon>Chordata</taxon>
        <taxon>Craniata</taxon>
        <taxon>Vertebrata</taxon>
        <taxon>Euteleostomi</taxon>
        <taxon>Amphibia</taxon>
        <taxon>Batrachia</taxon>
        <taxon>Caudata</taxon>
        <taxon>Salamandroidea</taxon>
        <taxon>Salamandridae</taxon>
        <taxon>Pleurodelinae</taxon>
        <taxon>Pleurodeles</taxon>
    </lineage>
</organism>
<feature type="region of interest" description="Disordered" evidence="1">
    <location>
        <begin position="1"/>
        <end position="30"/>
    </location>
</feature>
<dbReference type="EMBL" id="JANPWB010000010">
    <property type="protein sequence ID" value="KAJ1139390.1"/>
    <property type="molecule type" value="Genomic_DNA"/>
</dbReference>
<dbReference type="AlphaFoldDB" id="A0AAV7QJV1"/>